<protein>
    <submittedName>
        <fullName evidence="2 3">Uncharacterized protein</fullName>
    </submittedName>
</protein>
<reference evidence="2" key="2">
    <citation type="submission" date="2017-06" db="EMBL/GenBank/DDBJ databases">
        <title>WGS assembly of Brachypodium distachyon.</title>
        <authorList>
            <consortium name="The International Brachypodium Initiative"/>
            <person name="Lucas S."/>
            <person name="Harmon-Smith M."/>
            <person name="Lail K."/>
            <person name="Tice H."/>
            <person name="Grimwood J."/>
            <person name="Bruce D."/>
            <person name="Barry K."/>
            <person name="Shu S."/>
            <person name="Lindquist E."/>
            <person name="Wang M."/>
            <person name="Pitluck S."/>
            <person name="Vogel J.P."/>
            <person name="Garvin D.F."/>
            <person name="Mockler T.C."/>
            <person name="Schmutz J."/>
            <person name="Rokhsar D."/>
            <person name="Bevan M.W."/>
        </authorList>
    </citation>
    <scope>NUCLEOTIDE SEQUENCE</scope>
    <source>
        <strain evidence="2">Bd21</strain>
    </source>
</reference>
<evidence type="ECO:0000313" key="3">
    <source>
        <dbReference type="EnsemblPlants" id="PNT64337"/>
    </source>
</evidence>
<evidence type="ECO:0000313" key="2">
    <source>
        <dbReference type="EMBL" id="PNT64337.1"/>
    </source>
</evidence>
<reference evidence="2 3" key="1">
    <citation type="journal article" date="2010" name="Nature">
        <title>Genome sequencing and analysis of the model grass Brachypodium distachyon.</title>
        <authorList>
            <consortium name="International Brachypodium Initiative"/>
        </authorList>
    </citation>
    <scope>NUCLEOTIDE SEQUENCE [LARGE SCALE GENOMIC DNA]</scope>
    <source>
        <strain evidence="2 3">Bd21</strain>
    </source>
</reference>
<accession>A0A2K2CQL8</accession>
<dbReference type="AlphaFoldDB" id="A0A2K2CQL8"/>
<evidence type="ECO:0000256" key="1">
    <source>
        <dbReference type="SAM" id="MobiDB-lite"/>
    </source>
</evidence>
<proteinExistence type="predicted"/>
<keyword evidence="4" id="KW-1185">Reference proteome</keyword>
<evidence type="ECO:0000313" key="4">
    <source>
        <dbReference type="Proteomes" id="UP000008810"/>
    </source>
</evidence>
<feature type="region of interest" description="Disordered" evidence="1">
    <location>
        <begin position="40"/>
        <end position="74"/>
    </location>
</feature>
<dbReference type="EnsemblPlants" id="PNT64337">
    <property type="protein sequence ID" value="PNT64337"/>
    <property type="gene ID" value="BRADI_4g27734v3"/>
</dbReference>
<dbReference type="InParanoid" id="A0A2K2CQL8"/>
<feature type="compositionally biased region" description="Basic residues" evidence="1">
    <location>
        <begin position="64"/>
        <end position="74"/>
    </location>
</feature>
<organism evidence="2">
    <name type="scientific">Brachypodium distachyon</name>
    <name type="common">Purple false brome</name>
    <name type="synonym">Trachynia distachya</name>
    <dbReference type="NCBI Taxonomy" id="15368"/>
    <lineage>
        <taxon>Eukaryota</taxon>
        <taxon>Viridiplantae</taxon>
        <taxon>Streptophyta</taxon>
        <taxon>Embryophyta</taxon>
        <taxon>Tracheophyta</taxon>
        <taxon>Spermatophyta</taxon>
        <taxon>Magnoliopsida</taxon>
        <taxon>Liliopsida</taxon>
        <taxon>Poales</taxon>
        <taxon>Poaceae</taxon>
        <taxon>BOP clade</taxon>
        <taxon>Pooideae</taxon>
        <taxon>Stipodae</taxon>
        <taxon>Brachypodieae</taxon>
        <taxon>Brachypodium</taxon>
    </lineage>
</organism>
<name>A0A2K2CQL8_BRADI</name>
<gene>
    <name evidence="2" type="ORF">BRADI_4g27734v3</name>
</gene>
<dbReference type="EMBL" id="CM000883">
    <property type="protein sequence ID" value="PNT64337.1"/>
    <property type="molecule type" value="Genomic_DNA"/>
</dbReference>
<dbReference type="Proteomes" id="UP000008810">
    <property type="component" value="Chromosome 4"/>
</dbReference>
<reference evidence="3" key="3">
    <citation type="submission" date="2018-08" db="UniProtKB">
        <authorList>
            <consortium name="EnsemblPlants"/>
        </authorList>
    </citation>
    <scope>IDENTIFICATION</scope>
    <source>
        <strain evidence="3">cv. Bd21</strain>
    </source>
</reference>
<dbReference type="Gramene" id="PNT64337">
    <property type="protein sequence ID" value="PNT64337"/>
    <property type="gene ID" value="BRADI_4g27734v3"/>
</dbReference>
<feature type="compositionally biased region" description="Basic and acidic residues" evidence="1">
    <location>
        <begin position="41"/>
        <end position="50"/>
    </location>
</feature>
<sequence length="74" mass="8031">MYGHLILSAARRTVLNHAFCGTPEHCVLKGPSMITLLNNHGAEEAEREAAEGPDGAESQALHHPPLRRHASLLE</sequence>